<evidence type="ECO:0000313" key="3">
    <source>
        <dbReference type="Proteomes" id="UP001172083"/>
    </source>
</evidence>
<dbReference type="Proteomes" id="UP001172083">
    <property type="component" value="Unassembled WGS sequence"/>
</dbReference>
<dbReference type="RefSeq" id="WP_346757407.1">
    <property type="nucleotide sequence ID" value="NZ_JAUJEB010000001.1"/>
</dbReference>
<dbReference type="Pfam" id="PF03167">
    <property type="entry name" value="UDG"/>
    <property type="match status" value="1"/>
</dbReference>
<sequence>MSFAQNVLQFFDQLNDYPEVPEGVEVLNPYITDAVKKVTGIFYQKYYDDPKERYLIIGINPGRLGAGLTGIPFTDPIRLKTVCQIDNDFDPKPELSSKFIYALIAKMNGPEAFYNQFYFSSVSPLGFTKDGKNLNYYDIRSLQEGWEPFMVENLKKQLSFGCRNDVAFILGRGKNFKFMQTLNARYGLFDNLVELPHPRWVMQYRLKRLDEFIEEYVTKLSV</sequence>
<reference evidence="2" key="1">
    <citation type="submission" date="2023-06" db="EMBL/GenBank/DDBJ databases">
        <title>Genomic of Agaribacillus aureum.</title>
        <authorList>
            <person name="Wang G."/>
        </authorList>
    </citation>
    <scope>NUCLEOTIDE SEQUENCE</scope>
    <source>
        <strain evidence="2">BMA12</strain>
    </source>
</reference>
<evidence type="ECO:0000313" key="2">
    <source>
        <dbReference type="EMBL" id="MDN5212082.1"/>
    </source>
</evidence>
<feature type="domain" description="Uracil-DNA glycosylase-like" evidence="1">
    <location>
        <begin position="46"/>
        <end position="220"/>
    </location>
</feature>
<dbReference type="Gene3D" id="3.40.470.10">
    <property type="entry name" value="Uracil-DNA glycosylase-like domain"/>
    <property type="match status" value="1"/>
</dbReference>
<dbReference type="EMBL" id="JAUJEB010000001">
    <property type="protein sequence ID" value="MDN5212082.1"/>
    <property type="molecule type" value="Genomic_DNA"/>
</dbReference>
<keyword evidence="3" id="KW-1185">Reference proteome</keyword>
<organism evidence="2 3">
    <name type="scientific">Agaribacillus aureus</name>
    <dbReference type="NCBI Taxonomy" id="3051825"/>
    <lineage>
        <taxon>Bacteria</taxon>
        <taxon>Pseudomonadati</taxon>
        <taxon>Bacteroidota</taxon>
        <taxon>Cytophagia</taxon>
        <taxon>Cytophagales</taxon>
        <taxon>Splendidivirgaceae</taxon>
        <taxon>Agaribacillus</taxon>
    </lineage>
</organism>
<comment type="caution">
    <text evidence="2">The sequence shown here is derived from an EMBL/GenBank/DDBJ whole genome shotgun (WGS) entry which is preliminary data.</text>
</comment>
<dbReference type="InterPro" id="IPR005122">
    <property type="entry name" value="Uracil-DNA_glycosylase-like"/>
</dbReference>
<protein>
    <submittedName>
        <fullName evidence="2">DUF4918 family protein</fullName>
    </submittedName>
</protein>
<dbReference type="CDD" id="cd19375">
    <property type="entry name" value="UDG-F3-like_SMUG2"/>
    <property type="match status" value="1"/>
</dbReference>
<evidence type="ECO:0000259" key="1">
    <source>
        <dbReference type="Pfam" id="PF03167"/>
    </source>
</evidence>
<proteinExistence type="predicted"/>
<dbReference type="InterPro" id="IPR036895">
    <property type="entry name" value="Uracil-DNA_glycosylase-like_sf"/>
</dbReference>
<name>A0ABT8L2U8_9BACT</name>
<dbReference type="InterPro" id="IPR032579">
    <property type="entry name" value="Phe_SMUG2-like"/>
</dbReference>
<dbReference type="SUPFAM" id="SSF52141">
    <property type="entry name" value="Uracil-DNA glycosylase-like"/>
    <property type="match status" value="1"/>
</dbReference>
<accession>A0ABT8L2U8</accession>
<gene>
    <name evidence="2" type="ORF">QQ020_08465</name>
</gene>